<protein>
    <submittedName>
        <fullName evidence="1">Uncharacterized protein</fullName>
    </submittedName>
</protein>
<gene>
    <name evidence="1" type="ORF">IAD46_02020</name>
</gene>
<dbReference type="AlphaFoldDB" id="A0A9D1GS67"/>
<dbReference type="InterPro" id="IPR008930">
    <property type="entry name" value="Terpenoid_cyclase/PrenylTrfase"/>
</dbReference>
<comment type="caution">
    <text evidence="1">The sequence shown here is derived from an EMBL/GenBank/DDBJ whole genome shotgun (WGS) entry which is preliminary data.</text>
</comment>
<reference evidence="1" key="2">
    <citation type="journal article" date="2021" name="PeerJ">
        <title>Extensive microbial diversity within the chicken gut microbiome revealed by metagenomics and culture.</title>
        <authorList>
            <person name="Gilroy R."/>
            <person name="Ravi A."/>
            <person name="Getino M."/>
            <person name="Pursley I."/>
            <person name="Horton D.L."/>
            <person name="Alikhan N.F."/>
            <person name="Baker D."/>
            <person name="Gharbi K."/>
            <person name="Hall N."/>
            <person name="Watson M."/>
            <person name="Adriaenssens E.M."/>
            <person name="Foster-Nyarko E."/>
            <person name="Jarju S."/>
            <person name="Secka A."/>
            <person name="Antonio M."/>
            <person name="Oren A."/>
            <person name="Chaudhuri R.R."/>
            <person name="La Ragione R."/>
            <person name="Hildebrand F."/>
            <person name="Pallen M.J."/>
        </authorList>
    </citation>
    <scope>NUCLEOTIDE SEQUENCE</scope>
    <source>
        <strain evidence="1">ChiW17-6978</strain>
    </source>
</reference>
<dbReference type="EMBL" id="DVLF01000065">
    <property type="protein sequence ID" value="HIT49781.1"/>
    <property type="molecule type" value="Genomic_DNA"/>
</dbReference>
<accession>A0A9D1GS67</accession>
<dbReference type="Proteomes" id="UP000886758">
    <property type="component" value="Unassembled WGS sequence"/>
</dbReference>
<sequence>MSYLSKEQQSVLTRQLYNRARDIDVAIYNAAIDPASKEFVLDCLMFYRNSDGGFGNGLEIDNYNPHSSVYQVYEAFRILDELDFDSSEENELFSDLVQKACNYLFNKCLLQEGRWNPLTPSNNDYAHSKEYHYDGNEQNRFGYHPTAALIGYILRFVRPTKVYYKKAMKLLNGAFSYIEEKEEVTEYDWISFGALLGCLKKLNLYPNWQQLIEDKLIHTARIKVKAGATVNLARLLANCSIPLDLKPYVEQQLDTLVAKIAPHGLWEYEKSWDMPYPEEESAKLKWLGAISVDHYLLLKKYHWIEK</sequence>
<evidence type="ECO:0000313" key="1">
    <source>
        <dbReference type="EMBL" id="HIT49781.1"/>
    </source>
</evidence>
<organism evidence="1 2">
    <name type="scientific">Candidatus Pelethenecus faecipullorum</name>
    <dbReference type="NCBI Taxonomy" id="2840900"/>
    <lineage>
        <taxon>Bacteria</taxon>
        <taxon>Bacillati</taxon>
        <taxon>Mycoplasmatota</taxon>
        <taxon>Mollicutes</taxon>
        <taxon>Candidatus Pelethenecus</taxon>
    </lineage>
</organism>
<name>A0A9D1GS67_9MOLU</name>
<reference evidence="1" key="1">
    <citation type="submission" date="2020-10" db="EMBL/GenBank/DDBJ databases">
        <authorList>
            <person name="Gilroy R."/>
        </authorList>
    </citation>
    <scope>NUCLEOTIDE SEQUENCE</scope>
    <source>
        <strain evidence="1">ChiW17-6978</strain>
    </source>
</reference>
<dbReference type="SUPFAM" id="SSF48239">
    <property type="entry name" value="Terpenoid cyclases/Protein prenyltransferases"/>
    <property type="match status" value="1"/>
</dbReference>
<proteinExistence type="predicted"/>
<evidence type="ECO:0000313" key="2">
    <source>
        <dbReference type="Proteomes" id="UP000886758"/>
    </source>
</evidence>